<dbReference type="InterPro" id="IPR036597">
    <property type="entry name" value="Fido-like_dom_sf"/>
</dbReference>
<dbReference type="AlphaFoldDB" id="B4SFV0"/>
<feature type="binding site" evidence="2">
    <location>
        <begin position="183"/>
        <end position="190"/>
    </location>
    <ligand>
        <name>ATP</name>
        <dbReference type="ChEBI" id="CHEBI:30616"/>
    </ligand>
</feature>
<proteinExistence type="predicted"/>
<dbReference type="PANTHER" id="PTHR13504">
    <property type="entry name" value="FIDO DOMAIN-CONTAINING PROTEIN DDB_G0283145"/>
    <property type="match status" value="1"/>
</dbReference>
<evidence type="ECO:0000256" key="1">
    <source>
        <dbReference type="PIRSR" id="PIRSR640198-1"/>
    </source>
</evidence>
<dbReference type="STRING" id="324925.Ppha_2616"/>
<dbReference type="InterPro" id="IPR003812">
    <property type="entry name" value="Fido"/>
</dbReference>
<evidence type="ECO:0000313" key="5">
    <source>
        <dbReference type="EMBL" id="ACF44777.1"/>
    </source>
</evidence>
<organism evidence="5 6">
    <name type="scientific">Pelodictyon phaeoclathratiforme (strain DSM 5477 / BU-1)</name>
    <dbReference type="NCBI Taxonomy" id="324925"/>
    <lineage>
        <taxon>Bacteria</taxon>
        <taxon>Pseudomonadati</taxon>
        <taxon>Chlorobiota</taxon>
        <taxon>Chlorobiia</taxon>
        <taxon>Chlorobiales</taxon>
        <taxon>Chlorobiaceae</taxon>
        <taxon>Chlorobium/Pelodictyon group</taxon>
        <taxon>Pelodictyon</taxon>
    </lineage>
</organism>
<protein>
    <submittedName>
        <fullName evidence="5">Death-on-curing family protein</fullName>
    </submittedName>
</protein>
<dbReference type="PROSITE" id="PS51459">
    <property type="entry name" value="FIDO"/>
    <property type="match status" value="1"/>
</dbReference>
<dbReference type="eggNOG" id="COG3177">
    <property type="taxonomic scope" value="Bacteria"/>
</dbReference>
<feature type="domain" description="Fido" evidence="4">
    <location>
        <begin position="89"/>
        <end position="237"/>
    </location>
</feature>
<dbReference type="SUPFAM" id="SSF140931">
    <property type="entry name" value="Fic-like"/>
    <property type="match status" value="1"/>
</dbReference>
<evidence type="ECO:0000256" key="2">
    <source>
        <dbReference type="PIRSR" id="PIRSR640198-2"/>
    </source>
</evidence>
<feature type="site" description="Important for autoinhibition of adenylyltransferase activity" evidence="3">
    <location>
        <position position="39"/>
    </location>
</feature>
<feature type="active site" evidence="1">
    <location>
        <position position="179"/>
    </location>
</feature>
<gene>
    <name evidence="5" type="ordered locus">Ppha_2616</name>
</gene>
<name>B4SFV0_PELPB</name>
<dbReference type="KEGG" id="pph:Ppha_2616"/>
<accession>B4SFV0</accession>
<keyword evidence="2" id="KW-0067">ATP-binding</keyword>
<keyword evidence="6" id="KW-1185">Reference proteome</keyword>
<dbReference type="OrthoDB" id="9814400at2"/>
<evidence type="ECO:0000259" key="4">
    <source>
        <dbReference type="PROSITE" id="PS51459"/>
    </source>
</evidence>
<dbReference type="EMBL" id="CP001110">
    <property type="protein sequence ID" value="ACF44777.1"/>
    <property type="molecule type" value="Genomic_DNA"/>
</dbReference>
<keyword evidence="2" id="KW-0547">Nucleotide-binding</keyword>
<dbReference type="Pfam" id="PF02661">
    <property type="entry name" value="Fic"/>
    <property type="match status" value="1"/>
</dbReference>
<dbReference type="PANTHER" id="PTHR13504:SF38">
    <property type="entry name" value="FIDO DOMAIN-CONTAINING PROTEIN"/>
    <property type="match status" value="1"/>
</dbReference>
<evidence type="ECO:0000313" key="6">
    <source>
        <dbReference type="Proteomes" id="UP000002724"/>
    </source>
</evidence>
<dbReference type="InterPro" id="IPR040198">
    <property type="entry name" value="Fido_containing"/>
</dbReference>
<dbReference type="Proteomes" id="UP000002724">
    <property type="component" value="Chromosome"/>
</dbReference>
<evidence type="ECO:0000256" key="3">
    <source>
        <dbReference type="PIRSR" id="PIRSR640198-3"/>
    </source>
</evidence>
<reference evidence="5 6" key="1">
    <citation type="submission" date="2008-06" db="EMBL/GenBank/DDBJ databases">
        <title>Complete sequence of Pelodictyon phaeoclathratiforme BU-1.</title>
        <authorList>
            <consortium name="US DOE Joint Genome Institute"/>
            <person name="Lucas S."/>
            <person name="Copeland A."/>
            <person name="Lapidus A."/>
            <person name="Glavina del Rio T."/>
            <person name="Dalin E."/>
            <person name="Tice H."/>
            <person name="Bruce D."/>
            <person name="Goodwin L."/>
            <person name="Pitluck S."/>
            <person name="Schmutz J."/>
            <person name="Larimer F."/>
            <person name="Land M."/>
            <person name="Hauser L."/>
            <person name="Kyrpides N."/>
            <person name="Mikhailova N."/>
            <person name="Liu Z."/>
            <person name="Li T."/>
            <person name="Zhao F."/>
            <person name="Overmann J."/>
            <person name="Bryant D.A."/>
            <person name="Richardson P."/>
        </authorList>
    </citation>
    <scope>NUCLEOTIDE SEQUENCE [LARGE SCALE GENOMIC DNA]</scope>
    <source>
        <strain evidence="6">DSM 5477 / BU-1</strain>
    </source>
</reference>
<dbReference type="HOGENOM" id="CLU_040460_4_0_10"/>
<dbReference type="Gene3D" id="1.10.3290.10">
    <property type="entry name" value="Fido-like domain"/>
    <property type="match status" value="1"/>
</dbReference>
<dbReference type="GO" id="GO:0005524">
    <property type="term" value="F:ATP binding"/>
    <property type="evidence" value="ECO:0007669"/>
    <property type="project" value="UniProtKB-KW"/>
</dbReference>
<sequence length="261" mass="30481">MWEELEIIKKRYLEMGLSEAIDYEKFSMISIVYNSTKIEGCSLTENDTKLLLENDITAKGKPLTDHMMVKDHYAAFMFLKEISKQKQKISIDLIKQVAGLVMKHTGGLVNTMSGTFDTSLGDFRKAQVYVDRKYFPDFSKVENLLLKLIDNVNQRLYKVSDNEILKLSADIHYNLVNIHPFGDGNGRTSRLMMNYIQMYHQEPLIKIFTEDRAEYIDALNKTEELEDISIFRDFICSQQIKFYKSEIKKFKQKDKGFSLLF</sequence>